<protein>
    <submittedName>
        <fullName evidence="1">Uncharacterized protein</fullName>
    </submittedName>
</protein>
<evidence type="ECO:0000313" key="1">
    <source>
        <dbReference type="EMBL" id="KKM95292.1"/>
    </source>
</evidence>
<reference evidence="1" key="1">
    <citation type="journal article" date="2015" name="Nature">
        <title>Complex archaea that bridge the gap between prokaryotes and eukaryotes.</title>
        <authorList>
            <person name="Spang A."/>
            <person name="Saw J.H."/>
            <person name="Jorgensen S.L."/>
            <person name="Zaremba-Niedzwiedzka K."/>
            <person name="Martijn J."/>
            <person name="Lind A.E."/>
            <person name="van Eijk R."/>
            <person name="Schleper C."/>
            <person name="Guy L."/>
            <person name="Ettema T.J."/>
        </authorList>
    </citation>
    <scope>NUCLEOTIDE SEQUENCE</scope>
</reference>
<dbReference type="AlphaFoldDB" id="A0A0F9PQ72"/>
<gene>
    <name evidence="1" type="ORF">LCGC14_1189680</name>
</gene>
<organism evidence="1">
    <name type="scientific">marine sediment metagenome</name>
    <dbReference type="NCBI Taxonomy" id="412755"/>
    <lineage>
        <taxon>unclassified sequences</taxon>
        <taxon>metagenomes</taxon>
        <taxon>ecological metagenomes</taxon>
    </lineage>
</organism>
<accession>A0A0F9PQ72</accession>
<comment type="caution">
    <text evidence="1">The sequence shown here is derived from an EMBL/GenBank/DDBJ whole genome shotgun (WGS) entry which is preliminary data.</text>
</comment>
<name>A0A0F9PQ72_9ZZZZ</name>
<sequence>MTDADRIVREVLEANPAVQELLADMLGYDNGRGGDTILELQDGTQIRWQLKDNQTEYTYWQKGKKIFAYTPWKDTKGWYWSFTWRDRDRYPRKVRKHRKRKDAKKRAYKMYDPTAYPKKVTPPTLLEV</sequence>
<dbReference type="EMBL" id="LAZR01006026">
    <property type="protein sequence ID" value="KKM95292.1"/>
    <property type="molecule type" value="Genomic_DNA"/>
</dbReference>
<proteinExistence type="predicted"/>